<sequence length="69" mass="7186">MWSWSGATRNYINPNRRPTATASARVGLIVSAPARDSAHDTTGWPTASGWVGCPSTTRSGAISGGARRA</sequence>
<feature type="region of interest" description="Disordered" evidence="1">
    <location>
        <begin position="35"/>
        <end position="69"/>
    </location>
</feature>
<evidence type="ECO:0000313" key="2">
    <source>
        <dbReference type="EMBL" id="GAA4559145.1"/>
    </source>
</evidence>
<reference evidence="3" key="1">
    <citation type="journal article" date="2019" name="Int. J. Syst. Evol. Microbiol.">
        <title>The Global Catalogue of Microorganisms (GCM) 10K type strain sequencing project: providing services to taxonomists for standard genome sequencing and annotation.</title>
        <authorList>
            <consortium name="The Broad Institute Genomics Platform"/>
            <consortium name="The Broad Institute Genome Sequencing Center for Infectious Disease"/>
            <person name="Wu L."/>
            <person name="Ma J."/>
        </authorList>
    </citation>
    <scope>NUCLEOTIDE SEQUENCE [LARGE SCALE GENOMIC DNA]</scope>
    <source>
        <strain evidence="3">JCM 17906</strain>
    </source>
</reference>
<evidence type="ECO:0000313" key="3">
    <source>
        <dbReference type="Proteomes" id="UP001501598"/>
    </source>
</evidence>
<protein>
    <submittedName>
        <fullName evidence="2">Uncharacterized protein</fullName>
    </submittedName>
</protein>
<dbReference type="Proteomes" id="UP001501598">
    <property type="component" value="Unassembled WGS sequence"/>
</dbReference>
<organism evidence="2 3">
    <name type="scientific">Pseudonocardia xishanensis</name>
    <dbReference type="NCBI Taxonomy" id="630995"/>
    <lineage>
        <taxon>Bacteria</taxon>
        <taxon>Bacillati</taxon>
        <taxon>Actinomycetota</taxon>
        <taxon>Actinomycetes</taxon>
        <taxon>Pseudonocardiales</taxon>
        <taxon>Pseudonocardiaceae</taxon>
        <taxon>Pseudonocardia</taxon>
    </lineage>
</organism>
<gene>
    <name evidence="2" type="ORF">GCM10023175_66550</name>
</gene>
<comment type="caution">
    <text evidence="2">The sequence shown here is derived from an EMBL/GenBank/DDBJ whole genome shotgun (WGS) entry which is preliminary data.</text>
</comment>
<name>A0ABP8S2C0_9PSEU</name>
<keyword evidence="3" id="KW-1185">Reference proteome</keyword>
<accession>A0ABP8S2C0</accession>
<dbReference type="EMBL" id="BAABGT010000117">
    <property type="protein sequence ID" value="GAA4559145.1"/>
    <property type="molecule type" value="Genomic_DNA"/>
</dbReference>
<proteinExistence type="predicted"/>
<evidence type="ECO:0000256" key="1">
    <source>
        <dbReference type="SAM" id="MobiDB-lite"/>
    </source>
</evidence>
<feature type="region of interest" description="Disordered" evidence="1">
    <location>
        <begin position="1"/>
        <end position="21"/>
    </location>
</feature>